<reference evidence="10" key="2">
    <citation type="submission" date="2020-05" db="UniProtKB">
        <authorList>
            <consortium name="EnsemblMetazoa"/>
        </authorList>
    </citation>
    <scope>IDENTIFICATION</scope>
    <source>
        <strain evidence="10">wikel</strain>
    </source>
</reference>
<evidence type="ECO:0000259" key="8">
    <source>
        <dbReference type="PROSITE" id="PS50106"/>
    </source>
</evidence>
<sequence length="443" mass="49904">MYKLMTGRVPFRGKTKQLLRERIISSPIKWPRADEHKHSATPPAKHMAYRMLKKNPVDRLGSKTYRDLKTHAFFDNFNWKKLYNSTDLCDIPGIAEILSNDAERGDKGGPEADDKRRHQKVEEMTDISSENQKPLLCYSSPSFKKLISEAKRSKSTLNVNDSFMETSGMTSSDFDYPIHTTGKRTPGVSSLGEKDSQTQPTEKVNLILFRKKKFFKYWNFGFNIRRVKGEGDTYFLYVESVTKGSPADKSQVLPLDIILSVGGECVSGSAVAEVKRIIANAGDQMVLTVLASSSYRLLTTRRDMLSLMRGIQRESVVVARAPVLCTGNRPYGLEILEANVWDDKSKEFTRAYVLTHADVTPLNNKMVYPGDVMTHLDGTALETLPRNQVLRLLNLGKPDITLSVVPLSPMRTRRIMISKLHETAMTDTNIPSRSTAAEIDSQF</sequence>
<evidence type="ECO:0000256" key="7">
    <source>
        <dbReference type="SAM" id="MobiDB-lite"/>
    </source>
</evidence>
<dbReference type="PROSITE" id="PS50106">
    <property type="entry name" value="PDZ"/>
    <property type="match status" value="1"/>
</dbReference>
<dbReference type="VEuPathDB" id="VectorBase:ISCI007576"/>
<evidence type="ECO:0000256" key="3">
    <source>
        <dbReference type="ARBA" id="ARBA00022679"/>
    </source>
</evidence>
<dbReference type="InParanoid" id="B7PTC0"/>
<dbReference type="SUPFAM" id="SSF56112">
    <property type="entry name" value="Protein kinase-like (PK-like)"/>
    <property type="match status" value="1"/>
</dbReference>
<keyword evidence="2 9" id="KW-0723">Serine/threonine-protein kinase</keyword>
<dbReference type="FunFam" id="2.30.42.10:FF:000440">
    <property type="match status" value="1"/>
</dbReference>
<dbReference type="GO" id="GO:0035556">
    <property type="term" value="P:intracellular signal transduction"/>
    <property type="evidence" value="ECO:0000318"/>
    <property type="project" value="GO_Central"/>
</dbReference>
<dbReference type="EMBL" id="ABJB011085959">
    <property type="status" value="NOT_ANNOTATED_CDS"/>
    <property type="molecule type" value="Genomic_DNA"/>
</dbReference>
<evidence type="ECO:0000256" key="6">
    <source>
        <dbReference type="ARBA" id="ARBA00022840"/>
    </source>
</evidence>
<feature type="compositionally biased region" description="Basic and acidic residues" evidence="7">
    <location>
        <begin position="101"/>
        <end position="123"/>
    </location>
</feature>
<dbReference type="AlphaFoldDB" id="B7PTC0"/>
<dbReference type="PANTHER" id="PTHR24356">
    <property type="entry name" value="SERINE/THREONINE-PROTEIN KINASE"/>
    <property type="match status" value="1"/>
</dbReference>
<keyword evidence="6" id="KW-0067">ATP-binding</keyword>
<dbReference type="SMART" id="SM00228">
    <property type="entry name" value="PDZ"/>
    <property type="match status" value="1"/>
</dbReference>
<evidence type="ECO:0000313" key="10">
    <source>
        <dbReference type="EnsemblMetazoa" id="ISCW007576-PA"/>
    </source>
</evidence>
<dbReference type="SUPFAM" id="SSF50156">
    <property type="entry name" value="PDZ domain-like"/>
    <property type="match status" value="1"/>
</dbReference>
<dbReference type="EMBL" id="ABJB010376951">
    <property type="status" value="NOT_ANNOTATED_CDS"/>
    <property type="molecule type" value="Genomic_DNA"/>
</dbReference>
<feature type="domain" description="PDZ" evidence="8">
    <location>
        <begin position="206"/>
        <end position="293"/>
    </location>
</feature>
<dbReference type="GO" id="GO:0004674">
    <property type="term" value="F:protein serine/threonine kinase activity"/>
    <property type="evidence" value="ECO:0000318"/>
    <property type="project" value="GO_Central"/>
</dbReference>
<dbReference type="Proteomes" id="UP000001555">
    <property type="component" value="Unassembled WGS sequence"/>
</dbReference>
<dbReference type="EMBL" id="DS784791">
    <property type="protein sequence ID" value="EEC09842.1"/>
    <property type="molecule type" value="Genomic_DNA"/>
</dbReference>
<dbReference type="VEuPathDB" id="VectorBase:ISCW007576"/>
<dbReference type="GO" id="GO:0005524">
    <property type="term" value="F:ATP binding"/>
    <property type="evidence" value="ECO:0007669"/>
    <property type="project" value="UniProtKB-KW"/>
</dbReference>
<dbReference type="GO" id="GO:0015630">
    <property type="term" value="C:microtubule cytoskeleton"/>
    <property type="evidence" value="ECO:0000318"/>
    <property type="project" value="GO_Central"/>
</dbReference>
<feature type="region of interest" description="Disordered" evidence="7">
    <location>
        <begin position="100"/>
        <end position="128"/>
    </location>
</feature>
<keyword evidence="4" id="KW-0547">Nucleotide-binding</keyword>
<dbReference type="Gene3D" id="1.10.510.10">
    <property type="entry name" value="Transferase(Phosphotransferase) domain 1"/>
    <property type="match status" value="1"/>
</dbReference>
<evidence type="ECO:0000313" key="11">
    <source>
        <dbReference type="Proteomes" id="UP000001555"/>
    </source>
</evidence>
<evidence type="ECO:0000256" key="4">
    <source>
        <dbReference type="ARBA" id="ARBA00022741"/>
    </source>
</evidence>
<dbReference type="Gene3D" id="2.30.42.10">
    <property type="match status" value="1"/>
</dbReference>
<dbReference type="EMBL" id="ABJB010427577">
    <property type="status" value="NOT_ANNOTATED_CDS"/>
    <property type="molecule type" value="Genomic_DNA"/>
</dbReference>
<accession>B7PTC0</accession>
<dbReference type="EMBL" id="ABJB010359811">
    <property type="status" value="NOT_ANNOTATED_CDS"/>
    <property type="molecule type" value="Genomic_DNA"/>
</dbReference>
<gene>
    <name evidence="9" type="ORF">IscW_ISCW007576</name>
</gene>
<dbReference type="InterPro" id="IPR001478">
    <property type="entry name" value="PDZ"/>
</dbReference>
<organism>
    <name type="scientific">Ixodes scapularis</name>
    <name type="common">Black-legged tick</name>
    <name type="synonym">Deer tick</name>
    <dbReference type="NCBI Taxonomy" id="6945"/>
    <lineage>
        <taxon>Eukaryota</taxon>
        <taxon>Metazoa</taxon>
        <taxon>Ecdysozoa</taxon>
        <taxon>Arthropoda</taxon>
        <taxon>Chelicerata</taxon>
        <taxon>Arachnida</taxon>
        <taxon>Acari</taxon>
        <taxon>Parasitiformes</taxon>
        <taxon>Ixodida</taxon>
        <taxon>Ixodoidea</taxon>
        <taxon>Ixodidae</taxon>
        <taxon>Ixodinae</taxon>
        <taxon>Ixodes</taxon>
    </lineage>
</organism>
<dbReference type="InterPro" id="IPR011009">
    <property type="entry name" value="Kinase-like_dom_sf"/>
</dbReference>
<dbReference type="InterPro" id="IPR041489">
    <property type="entry name" value="PDZ_6"/>
</dbReference>
<dbReference type="Pfam" id="PF17820">
    <property type="entry name" value="PDZ_6"/>
    <property type="match status" value="1"/>
</dbReference>
<evidence type="ECO:0000313" key="9">
    <source>
        <dbReference type="EMBL" id="EEC09842.1"/>
    </source>
</evidence>
<dbReference type="EMBL" id="ABJB010115079">
    <property type="status" value="NOT_ANNOTATED_CDS"/>
    <property type="molecule type" value="Genomic_DNA"/>
</dbReference>
<dbReference type="VEuPathDB" id="VectorBase:ISCP_010102"/>
<dbReference type="PaxDb" id="6945-B7PTC0"/>
<keyword evidence="11" id="KW-1185">Reference proteome</keyword>
<dbReference type="InterPro" id="IPR036034">
    <property type="entry name" value="PDZ_sf"/>
</dbReference>
<evidence type="ECO:0000256" key="5">
    <source>
        <dbReference type="ARBA" id="ARBA00022777"/>
    </source>
</evidence>
<dbReference type="EMBL" id="ABJB010612871">
    <property type="status" value="NOT_ANNOTATED_CDS"/>
    <property type="molecule type" value="Genomic_DNA"/>
</dbReference>
<keyword evidence="3 9" id="KW-0808">Transferase</keyword>
<dbReference type="EMBL" id="ABJB010721735">
    <property type="status" value="NOT_ANNOTATED_CDS"/>
    <property type="molecule type" value="Genomic_DNA"/>
</dbReference>
<dbReference type="STRING" id="6945.B7PTC0"/>
<proteinExistence type="predicted"/>
<dbReference type="HOGENOM" id="CLU_618615_0_0_1"/>
<keyword evidence="5 9" id="KW-0418">Kinase</keyword>
<reference evidence="9 11" key="1">
    <citation type="submission" date="2008-03" db="EMBL/GenBank/DDBJ databases">
        <title>Annotation of Ixodes scapularis.</title>
        <authorList>
            <consortium name="Ixodes scapularis Genome Project Consortium"/>
            <person name="Caler E."/>
            <person name="Hannick L.I."/>
            <person name="Bidwell S."/>
            <person name="Joardar V."/>
            <person name="Thiagarajan M."/>
            <person name="Amedeo P."/>
            <person name="Galinsky K.J."/>
            <person name="Schobel S."/>
            <person name="Inman J."/>
            <person name="Hostetler J."/>
            <person name="Miller J."/>
            <person name="Hammond M."/>
            <person name="Megy K."/>
            <person name="Lawson D."/>
            <person name="Kodira C."/>
            <person name="Sutton G."/>
            <person name="Meyer J."/>
            <person name="Hill C.A."/>
            <person name="Birren B."/>
            <person name="Nene V."/>
            <person name="Collins F."/>
            <person name="Alarcon-Chaidez F."/>
            <person name="Wikel S."/>
            <person name="Strausberg R."/>
        </authorList>
    </citation>
    <scope>NUCLEOTIDE SEQUENCE [LARGE SCALE GENOMIC DNA]</scope>
    <source>
        <strain evidence="11">Wikel</strain>
        <strain evidence="9">Wikel colony</strain>
    </source>
</reference>
<evidence type="ECO:0000256" key="2">
    <source>
        <dbReference type="ARBA" id="ARBA00022527"/>
    </source>
</evidence>
<protein>
    <recommendedName>
        <fullName evidence="1">non-specific serine/threonine protein kinase</fullName>
        <ecNumber evidence="1">2.7.11.1</ecNumber>
    </recommendedName>
</protein>
<dbReference type="EC" id="2.7.11.1" evidence="1"/>
<dbReference type="PANTHER" id="PTHR24356:SF414">
    <property type="entry name" value="NON-SPECIFIC SERINE_THREONINE PROTEIN KINASE"/>
    <property type="match status" value="1"/>
</dbReference>
<dbReference type="OrthoDB" id="248923at2759"/>
<dbReference type="InterPro" id="IPR050236">
    <property type="entry name" value="Ser_Thr_kinase_AGC"/>
</dbReference>
<name>B7PTC0_IXOSC</name>
<evidence type="ECO:0000256" key="1">
    <source>
        <dbReference type="ARBA" id="ARBA00012513"/>
    </source>
</evidence>
<dbReference type="EnsemblMetazoa" id="ISCW007576-RA">
    <property type="protein sequence ID" value="ISCW007576-PA"/>
    <property type="gene ID" value="ISCW007576"/>
</dbReference>
<dbReference type="EMBL" id="ABJB010034363">
    <property type="status" value="NOT_ANNOTATED_CDS"/>
    <property type="molecule type" value="Genomic_DNA"/>
</dbReference>